<dbReference type="HAMAP" id="MF_01420">
    <property type="entry name" value="HTH_type_WhiA"/>
    <property type="match status" value="1"/>
</dbReference>
<dbReference type="SMR" id="A0A0F6CKV5"/>
<keyword evidence="3 4" id="KW-0131">Cell cycle</keyword>
<dbReference type="GO" id="GO:0043937">
    <property type="term" value="P:regulation of sporulation"/>
    <property type="evidence" value="ECO:0007669"/>
    <property type="project" value="InterPro"/>
</dbReference>
<feature type="domain" description="Sporulation regulator WhiA C-terminal" evidence="5">
    <location>
        <begin position="207"/>
        <end position="289"/>
    </location>
</feature>
<evidence type="ECO:0000259" key="5">
    <source>
        <dbReference type="Pfam" id="PF02650"/>
    </source>
</evidence>
<evidence type="ECO:0000256" key="2">
    <source>
        <dbReference type="ARBA" id="ARBA00023125"/>
    </source>
</evidence>
<dbReference type="NCBIfam" id="TIGR00647">
    <property type="entry name" value="DNA_bind_WhiA"/>
    <property type="match status" value="1"/>
</dbReference>
<keyword evidence="1 4" id="KW-0132">Cell division</keyword>
<dbReference type="PANTHER" id="PTHR37307:SF1">
    <property type="entry name" value="CELL DIVISION PROTEIN WHIA-RELATED"/>
    <property type="match status" value="1"/>
</dbReference>
<keyword evidence="2 4" id="KW-0238">DNA-binding</keyword>
<dbReference type="InterPro" id="IPR023054">
    <property type="entry name" value="Sporulation_regulator_WhiA_C"/>
</dbReference>
<dbReference type="eggNOG" id="COG1481">
    <property type="taxonomic scope" value="Bacteria"/>
</dbReference>
<sequence>MVTFSQEVKSEICDQSLDEKNAKYFLNGMIFDKLQLVDQSYQSYTSQHPKTIIFLKKILILLNQQLKNEIRHTHRINQLKKHEYELIFKLDKSLLSLDNHELEEQQLRAFFGGLFLSVGNLSKFSAKDHHLELIFNYEHKALLTHDLLVQNGFSNFKLITRKNKYILYLKKTQEIIDFLAYINAFSCMFRYEDSNLKRKLVRKVQLSNNLDIVNLTKTIDLNNKLIPMIQMIVNDQVFHEQKPLFKSYCYTKLNHPSASLAELSELLTKQGYQITRTGLGHYNKKVRTLYKQLKN</sequence>
<gene>
    <name evidence="4" type="primary">whiA</name>
    <name evidence="7" type="ORF">GCW_02635</name>
</gene>
<evidence type="ECO:0000313" key="7">
    <source>
        <dbReference type="EMBL" id="AHB99727.1"/>
    </source>
</evidence>
<dbReference type="AlphaFoldDB" id="A0A0F6CKV5"/>
<name>A0A0F6CKV5_MYCGL</name>
<evidence type="ECO:0000256" key="4">
    <source>
        <dbReference type="HAMAP-Rule" id="MF_01420"/>
    </source>
</evidence>
<accession>A0A0F6CKV5</accession>
<dbReference type="GO" id="GO:0003677">
    <property type="term" value="F:DNA binding"/>
    <property type="evidence" value="ECO:0007669"/>
    <property type="project" value="UniProtKB-UniRule"/>
</dbReference>
<dbReference type="Pfam" id="PF14527">
    <property type="entry name" value="LAGLIDADG_WhiA"/>
    <property type="match status" value="1"/>
</dbReference>
<dbReference type="InterPro" id="IPR039518">
    <property type="entry name" value="WhiA_LAGLIDADG_dom"/>
</dbReference>
<feature type="domain" description="WhiA LAGLIDADG-like" evidence="6">
    <location>
        <begin position="108"/>
        <end position="198"/>
    </location>
</feature>
<evidence type="ECO:0000256" key="3">
    <source>
        <dbReference type="ARBA" id="ARBA00023306"/>
    </source>
</evidence>
<dbReference type="Pfam" id="PF02650">
    <property type="entry name" value="HTH_WhiA"/>
    <property type="match status" value="1"/>
</dbReference>
<dbReference type="HOGENOM" id="CLU_942753_0_0_14"/>
<dbReference type="RefSeq" id="WP_011884618.1">
    <property type="nucleotide sequence ID" value="NC_023030.2"/>
</dbReference>
<protein>
    <recommendedName>
        <fullName evidence="4">Probable cell division protein WhiA</fullName>
    </recommendedName>
</protein>
<evidence type="ECO:0000313" key="8">
    <source>
        <dbReference type="Proteomes" id="UP000018735"/>
    </source>
</evidence>
<comment type="function">
    <text evidence="4">Involved in cell division and chromosome segregation.</text>
</comment>
<dbReference type="SUPFAM" id="SSF55608">
    <property type="entry name" value="Homing endonucleases"/>
    <property type="match status" value="1"/>
</dbReference>
<dbReference type="GO" id="GO:0051301">
    <property type="term" value="P:cell division"/>
    <property type="evidence" value="ECO:0007669"/>
    <property type="project" value="UniProtKB-UniRule"/>
</dbReference>
<dbReference type="KEGG" id="mgz:GCW_02635"/>
<dbReference type="InterPro" id="IPR003802">
    <property type="entry name" value="Sporulation_regulator_WhiA"/>
</dbReference>
<organism evidence="7 8">
    <name type="scientific">Mycoplasmoides gallisepticum S6</name>
    <dbReference type="NCBI Taxonomy" id="1006581"/>
    <lineage>
        <taxon>Bacteria</taxon>
        <taxon>Bacillati</taxon>
        <taxon>Mycoplasmatota</taxon>
        <taxon>Mycoplasmoidales</taxon>
        <taxon>Mycoplasmoidaceae</taxon>
        <taxon>Mycoplasmoides</taxon>
    </lineage>
</organism>
<dbReference type="Gene3D" id="3.10.28.10">
    <property type="entry name" value="Homing endonucleases"/>
    <property type="match status" value="1"/>
</dbReference>
<dbReference type="Proteomes" id="UP000018735">
    <property type="component" value="Chromosome"/>
</dbReference>
<reference evidence="7 8" key="1">
    <citation type="journal article" date="2011" name="PLoS ONE">
        <title>Core proteome of the minimal cell: comparative proteomics of three mollicute species.</title>
        <authorList>
            <person name="Fisunov G.Y."/>
            <person name="Alexeev D.G."/>
            <person name="Bazaleev N.A."/>
            <person name="Ladygina V.G."/>
            <person name="Galyamina M.A."/>
            <person name="Kondratov I.G."/>
            <person name="Zhukova N.A."/>
            <person name="Serebryakova M.V."/>
            <person name="Demina I.A."/>
            <person name="Govorun V.M."/>
        </authorList>
    </citation>
    <scope>NUCLEOTIDE SEQUENCE [LARGE SCALE GENOMIC DNA]</scope>
    <source>
        <strain evidence="7 8">S6</strain>
    </source>
</reference>
<dbReference type="PANTHER" id="PTHR37307">
    <property type="entry name" value="CELL DIVISION PROTEIN WHIA-RELATED"/>
    <property type="match status" value="1"/>
</dbReference>
<dbReference type="EMBL" id="CP006916">
    <property type="protein sequence ID" value="AHB99727.1"/>
    <property type="molecule type" value="Genomic_DNA"/>
</dbReference>
<proteinExistence type="inferred from homology"/>
<comment type="similarity">
    <text evidence="4">Belongs to the WhiA family.</text>
</comment>
<evidence type="ECO:0000259" key="6">
    <source>
        <dbReference type="Pfam" id="PF14527"/>
    </source>
</evidence>
<dbReference type="InterPro" id="IPR027434">
    <property type="entry name" value="Homing_endonucl"/>
</dbReference>
<evidence type="ECO:0000256" key="1">
    <source>
        <dbReference type="ARBA" id="ARBA00022618"/>
    </source>
</evidence>